<keyword evidence="2" id="KW-1185">Reference proteome</keyword>
<proteinExistence type="predicted"/>
<sequence length="95" mass="10881">MKRYGPQIVSQATQTQIQRNASTNFDFVHGQYYNTHAIRTFPNTAVDMSNQLEKNIICSKMSNTTRLIPLLARCVLCVYLLQTLRTDLLLPSKMT</sequence>
<dbReference type="InParanoid" id="A0A0D0AK05"/>
<reference evidence="2" key="2">
    <citation type="submission" date="2015-01" db="EMBL/GenBank/DDBJ databases">
        <title>Evolutionary Origins and Diversification of the Mycorrhizal Mutualists.</title>
        <authorList>
            <consortium name="DOE Joint Genome Institute"/>
            <consortium name="Mycorrhizal Genomics Consortium"/>
            <person name="Kohler A."/>
            <person name="Kuo A."/>
            <person name="Nagy L.G."/>
            <person name="Floudas D."/>
            <person name="Copeland A."/>
            <person name="Barry K.W."/>
            <person name="Cichocki N."/>
            <person name="Veneault-Fourrey C."/>
            <person name="LaButti K."/>
            <person name="Lindquist E.A."/>
            <person name="Lipzen A."/>
            <person name="Lundell T."/>
            <person name="Morin E."/>
            <person name="Murat C."/>
            <person name="Riley R."/>
            <person name="Ohm R."/>
            <person name="Sun H."/>
            <person name="Tunlid A."/>
            <person name="Henrissat B."/>
            <person name="Grigoriev I.V."/>
            <person name="Hibbett D.S."/>
            <person name="Martin F."/>
        </authorList>
    </citation>
    <scope>NUCLEOTIDE SEQUENCE [LARGE SCALE GENOMIC DNA]</scope>
    <source>
        <strain evidence="2">UH-Slu-Lm8-n1</strain>
    </source>
</reference>
<dbReference type="Proteomes" id="UP000054485">
    <property type="component" value="Unassembled WGS sequence"/>
</dbReference>
<dbReference type="EMBL" id="KN835245">
    <property type="protein sequence ID" value="KIK42201.1"/>
    <property type="molecule type" value="Genomic_DNA"/>
</dbReference>
<gene>
    <name evidence="1" type="ORF">CY34DRAFT_157990</name>
</gene>
<evidence type="ECO:0000313" key="1">
    <source>
        <dbReference type="EMBL" id="KIK42201.1"/>
    </source>
</evidence>
<name>A0A0D0AK05_9AGAM</name>
<dbReference type="HOGENOM" id="CLU_2374181_0_0_1"/>
<evidence type="ECO:0000313" key="2">
    <source>
        <dbReference type="Proteomes" id="UP000054485"/>
    </source>
</evidence>
<organism evidence="1 2">
    <name type="scientific">Suillus luteus UH-Slu-Lm8-n1</name>
    <dbReference type="NCBI Taxonomy" id="930992"/>
    <lineage>
        <taxon>Eukaryota</taxon>
        <taxon>Fungi</taxon>
        <taxon>Dikarya</taxon>
        <taxon>Basidiomycota</taxon>
        <taxon>Agaricomycotina</taxon>
        <taxon>Agaricomycetes</taxon>
        <taxon>Agaricomycetidae</taxon>
        <taxon>Boletales</taxon>
        <taxon>Suillineae</taxon>
        <taxon>Suillaceae</taxon>
        <taxon>Suillus</taxon>
    </lineage>
</organism>
<dbReference type="AlphaFoldDB" id="A0A0D0AK05"/>
<accession>A0A0D0AK05</accession>
<protein>
    <submittedName>
        <fullName evidence="1">Uncharacterized protein</fullName>
    </submittedName>
</protein>
<reference evidence="1 2" key="1">
    <citation type="submission" date="2014-04" db="EMBL/GenBank/DDBJ databases">
        <authorList>
            <consortium name="DOE Joint Genome Institute"/>
            <person name="Kuo A."/>
            <person name="Ruytinx J."/>
            <person name="Rineau F."/>
            <person name="Colpaert J."/>
            <person name="Kohler A."/>
            <person name="Nagy L.G."/>
            <person name="Floudas D."/>
            <person name="Copeland A."/>
            <person name="Barry K.W."/>
            <person name="Cichocki N."/>
            <person name="Veneault-Fourrey C."/>
            <person name="LaButti K."/>
            <person name="Lindquist E.A."/>
            <person name="Lipzen A."/>
            <person name="Lundell T."/>
            <person name="Morin E."/>
            <person name="Murat C."/>
            <person name="Sun H."/>
            <person name="Tunlid A."/>
            <person name="Henrissat B."/>
            <person name="Grigoriev I.V."/>
            <person name="Hibbett D.S."/>
            <person name="Martin F."/>
            <person name="Nordberg H.P."/>
            <person name="Cantor M.N."/>
            <person name="Hua S.X."/>
        </authorList>
    </citation>
    <scope>NUCLEOTIDE SEQUENCE [LARGE SCALE GENOMIC DNA]</scope>
    <source>
        <strain evidence="1 2">UH-Slu-Lm8-n1</strain>
    </source>
</reference>